<organism evidence="2 3">
    <name type="scientific">Paraburkholderia denitrificans</name>
    <dbReference type="NCBI Taxonomy" id="694025"/>
    <lineage>
        <taxon>Bacteria</taxon>
        <taxon>Pseudomonadati</taxon>
        <taxon>Pseudomonadota</taxon>
        <taxon>Betaproteobacteria</taxon>
        <taxon>Burkholderiales</taxon>
        <taxon>Burkholderiaceae</taxon>
        <taxon>Paraburkholderia</taxon>
    </lineage>
</organism>
<feature type="transmembrane region" description="Helical" evidence="1">
    <location>
        <begin position="26"/>
        <end position="46"/>
    </location>
</feature>
<proteinExistence type="predicted"/>
<dbReference type="EMBL" id="JBHSMP010000038">
    <property type="protein sequence ID" value="MFC5431595.1"/>
    <property type="molecule type" value="Genomic_DNA"/>
</dbReference>
<protein>
    <submittedName>
        <fullName evidence="2">Uncharacterized protein</fullName>
    </submittedName>
</protein>
<evidence type="ECO:0000256" key="1">
    <source>
        <dbReference type="SAM" id="Phobius"/>
    </source>
</evidence>
<evidence type="ECO:0000313" key="2">
    <source>
        <dbReference type="EMBL" id="MFC5431595.1"/>
    </source>
</evidence>
<comment type="caution">
    <text evidence="2">The sequence shown here is derived from an EMBL/GenBank/DDBJ whole genome shotgun (WGS) entry which is preliminary data.</text>
</comment>
<gene>
    <name evidence="2" type="ORF">ACFPTO_22725</name>
</gene>
<reference evidence="3" key="1">
    <citation type="journal article" date="2019" name="Int. J. Syst. Evol. Microbiol.">
        <title>The Global Catalogue of Microorganisms (GCM) 10K type strain sequencing project: providing services to taxonomists for standard genome sequencing and annotation.</title>
        <authorList>
            <consortium name="The Broad Institute Genomics Platform"/>
            <consortium name="The Broad Institute Genome Sequencing Center for Infectious Disease"/>
            <person name="Wu L."/>
            <person name="Ma J."/>
        </authorList>
    </citation>
    <scope>NUCLEOTIDE SEQUENCE [LARGE SCALE GENOMIC DNA]</scope>
    <source>
        <strain evidence="3">CCUG 56042</strain>
    </source>
</reference>
<evidence type="ECO:0000313" key="3">
    <source>
        <dbReference type="Proteomes" id="UP001596103"/>
    </source>
</evidence>
<keyword evidence="1" id="KW-1133">Transmembrane helix</keyword>
<sequence>MQDVKDAVKDAAKQAIKPLAAQQAGVPATALAAVCFLASAGLYAVLKLMSTAPPEYRIAPRTAHRQLCAADQRINV</sequence>
<accession>A0ABW0JFF8</accession>
<name>A0ABW0JFF8_9BURK</name>
<keyword evidence="1" id="KW-0472">Membrane</keyword>
<keyword evidence="1" id="KW-0812">Transmembrane</keyword>
<keyword evidence="3" id="KW-1185">Reference proteome</keyword>
<dbReference type="Proteomes" id="UP001596103">
    <property type="component" value="Unassembled WGS sequence"/>
</dbReference>